<keyword evidence="2" id="KW-0175">Coiled coil</keyword>
<name>A0A6L2J948_TANCI</name>
<dbReference type="InterPro" id="IPR013103">
    <property type="entry name" value="RVT_2"/>
</dbReference>
<evidence type="ECO:0000259" key="4">
    <source>
        <dbReference type="Pfam" id="PF07727"/>
    </source>
</evidence>
<dbReference type="CDD" id="cd09272">
    <property type="entry name" value="RNase_HI_RT_Ty1"/>
    <property type="match status" value="1"/>
</dbReference>
<evidence type="ECO:0000259" key="5">
    <source>
        <dbReference type="Pfam" id="PF22936"/>
    </source>
</evidence>
<dbReference type="Pfam" id="PF22936">
    <property type="entry name" value="Pol_BBD"/>
    <property type="match status" value="1"/>
</dbReference>
<dbReference type="GO" id="GO:0004190">
    <property type="term" value="F:aspartic-type endopeptidase activity"/>
    <property type="evidence" value="ECO:0007669"/>
    <property type="project" value="UniProtKB-KW"/>
</dbReference>
<dbReference type="PANTHER" id="PTHR11439:SF483">
    <property type="entry name" value="PEPTIDE SYNTHASE GLIP-LIKE, PUTATIVE (AFU_ORTHOLOGUE AFUA_3G12920)-RELATED"/>
    <property type="match status" value="1"/>
</dbReference>
<keyword evidence="1" id="KW-0645">Protease</keyword>
<comment type="caution">
    <text evidence="6">The sequence shown here is derived from an EMBL/GenBank/DDBJ whole genome shotgun (WGS) entry which is preliminary data.</text>
</comment>
<feature type="coiled-coil region" evidence="2">
    <location>
        <begin position="557"/>
        <end position="584"/>
    </location>
</feature>
<dbReference type="Pfam" id="PF07727">
    <property type="entry name" value="RVT_2"/>
    <property type="match status" value="1"/>
</dbReference>
<organism evidence="6">
    <name type="scientific">Tanacetum cinerariifolium</name>
    <name type="common">Dalmatian daisy</name>
    <name type="synonym">Chrysanthemum cinerariifolium</name>
    <dbReference type="NCBI Taxonomy" id="118510"/>
    <lineage>
        <taxon>Eukaryota</taxon>
        <taxon>Viridiplantae</taxon>
        <taxon>Streptophyta</taxon>
        <taxon>Embryophyta</taxon>
        <taxon>Tracheophyta</taxon>
        <taxon>Spermatophyta</taxon>
        <taxon>Magnoliopsida</taxon>
        <taxon>eudicotyledons</taxon>
        <taxon>Gunneridae</taxon>
        <taxon>Pentapetalae</taxon>
        <taxon>asterids</taxon>
        <taxon>campanulids</taxon>
        <taxon>Asterales</taxon>
        <taxon>Asteraceae</taxon>
        <taxon>Asteroideae</taxon>
        <taxon>Anthemideae</taxon>
        <taxon>Anthemidinae</taxon>
        <taxon>Tanacetum</taxon>
    </lineage>
</organism>
<feature type="region of interest" description="Disordered" evidence="3">
    <location>
        <begin position="760"/>
        <end position="806"/>
    </location>
</feature>
<feature type="domain" description="Retrovirus-related Pol polyprotein from transposon TNT 1-94-like beta-barrel" evidence="5">
    <location>
        <begin position="824"/>
        <end position="883"/>
    </location>
</feature>
<dbReference type="PANTHER" id="PTHR11439">
    <property type="entry name" value="GAG-POL-RELATED RETROTRANSPOSON"/>
    <property type="match status" value="1"/>
</dbReference>
<sequence>MSTQQDIYAAGFENRPPMLYKEHYVPWSSRLLQYAKSKPNGKLIHNSIINGPYVRRMIHEPRDPNHEVPVMKPFILPEDIYAAVDSCETTQEIWVRIQQMMKGSNIGIQKKKAKLFNEWERFTSTDGESSESYCHRFLKLMNDLKQNKHFPEKIANNLKFLNNLQPEWSRHVTIVHQTKDLHTPDYTQLYNFLKYNQKENYIQQPMPNPEDITDPTTTTNMALALLAKAFKLNYSTPTNNNQRISSYLHNRQIAQPGNLNGYNDVQNVKNQFTQNVIQNPRVQNVGNHNELIGVPGNANQNGNGNLVAARAEGNATGHNGNQIRSYNYKGVGHFARNCTVRPRRRDAAYLQTQLLIAQKKEAGIKLQAEEFDLMVVAEDLDEIEEVNANCMLMVNLQQGLTSGTQTDKAPVYDSDGSAEVHNYEDCYDNDIFNMFTQEEQYSELLKPIPANVEETHTPKTANVSKPISIPNEEFLDDTTPSVARKFLNEVKSTIVTLQRVVKHRMTLETYNWSHSAHQELHKIIKDEIFPIVNQVDARVQNFEIQFWKEAAKFVGDFKSLEKEADESLAKQKALELEIKRLLKAVVSLDIMSVMQNNSVGETSNLQTKLEPYNDMQQKIERLQAQLGDLKGKSKDTSCVSDTLNPLSQKLENENVELEFLVLNYAKENAHVSDQKDNTSANTKFAKKSIMGNLPKVGETHALSKPITSNSIPKPQESKVVKNDKVIASGMFRINPFKTSREEKHVPKKVRASVKTTPITVSQPPVFTKKDVNSDSNGLSSTRIDNTKTRRPQPRSNTKNDRVLSASKNSCNKNKGVEVIQICLWYVDSGCSKHMTGNLNLLINLVWKFLGTVRLGNDHVAAILGFDDIQWGNILITSVYFVEGLGLPKFKYHKEHLCPSCEQGKRKRASHPPKPVPNSRQSLHLLHMDLCGPMRIASINGKQALYYPKNDREEIRKLGAKVKKKNDEENTVIRNKSRLVVRGYRQEEGLDFEESFASVARMEAIRIVLAYAAHKLFTVFQMDVKTAFLHGSLKEDVYVCQPEGFIDADHPSHVYKLKKALYGLKKAPRAWHFDDDILVIKCDLVGTPMEIKDKLDIDQNWTPVDATEYRSMIGALTYLTSSRPDIVHATCLCARYEAKPVEKHLKELTDYGFHFNKILIYFDSKSAIAISCNPVQHSRTKHIVIRYHFIKEHVEKGTIELYFVKTDYQLVDIFTKAISVDRFNYLVHRLVMNGNPSRVNIKQLSGRIKQRRYNLIPAELGFKTPCSIVKDKYRMKAQVHVSKSSAISDVQALPQKGTLSTRLPNNTIMSNKMLREIVSELSRS</sequence>
<reference evidence="6" key="1">
    <citation type="journal article" date="2019" name="Sci. Rep.">
        <title>Draft genome of Tanacetum cinerariifolium, the natural source of mosquito coil.</title>
        <authorList>
            <person name="Yamashiro T."/>
            <person name="Shiraishi A."/>
            <person name="Satake H."/>
            <person name="Nakayama K."/>
        </authorList>
    </citation>
    <scope>NUCLEOTIDE SEQUENCE</scope>
</reference>
<keyword evidence="1" id="KW-0064">Aspartyl protease</keyword>
<accession>A0A6L2J948</accession>
<evidence type="ECO:0000256" key="3">
    <source>
        <dbReference type="SAM" id="MobiDB-lite"/>
    </source>
</evidence>
<proteinExistence type="predicted"/>
<feature type="region of interest" description="Disordered" evidence="3">
    <location>
        <begin position="701"/>
        <end position="720"/>
    </location>
</feature>
<feature type="domain" description="Reverse transcriptase Ty1/copia-type" evidence="4">
    <location>
        <begin position="961"/>
        <end position="1071"/>
    </location>
</feature>
<evidence type="ECO:0000256" key="2">
    <source>
        <dbReference type="SAM" id="Coils"/>
    </source>
</evidence>
<protein>
    <submittedName>
        <fullName evidence="6">Retrovirus-related Pol polyprotein from transposon TNT 1-94</fullName>
    </submittedName>
</protein>
<dbReference type="SUPFAM" id="SSF56672">
    <property type="entry name" value="DNA/RNA polymerases"/>
    <property type="match status" value="1"/>
</dbReference>
<evidence type="ECO:0000313" key="6">
    <source>
        <dbReference type="EMBL" id="GEU33202.1"/>
    </source>
</evidence>
<dbReference type="InterPro" id="IPR054722">
    <property type="entry name" value="PolX-like_BBD"/>
</dbReference>
<dbReference type="EMBL" id="BKCJ010000438">
    <property type="protein sequence ID" value="GEU33202.1"/>
    <property type="molecule type" value="Genomic_DNA"/>
</dbReference>
<feature type="compositionally biased region" description="Polar residues" evidence="3">
    <location>
        <begin position="773"/>
        <end position="783"/>
    </location>
</feature>
<evidence type="ECO:0000256" key="1">
    <source>
        <dbReference type="ARBA" id="ARBA00022750"/>
    </source>
</evidence>
<dbReference type="InterPro" id="IPR043502">
    <property type="entry name" value="DNA/RNA_pol_sf"/>
</dbReference>
<keyword evidence="1" id="KW-0378">Hydrolase</keyword>
<gene>
    <name evidence="6" type="ORF">Tci_005180</name>
</gene>